<dbReference type="SUPFAM" id="SSF82171">
    <property type="entry name" value="DPP6 N-terminal domain-like"/>
    <property type="match status" value="1"/>
</dbReference>
<evidence type="ECO:0000313" key="2">
    <source>
        <dbReference type="EMBL" id="NGY65233.1"/>
    </source>
</evidence>
<evidence type="ECO:0000313" key="3">
    <source>
        <dbReference type="Proteomes" id="UP000481360"/>
    </source>
</evidence>
<sequence length="390" mass="42198">MRNFRLATLAGSVVLAGLLVQVHALPVMAADTDTSSVMATGQLQGINFDPKKGTLDGSPADHLPGNIRRLDIDLPNGAAQRADWSPDGNRLVFLDAPIGDLWQHDLATGATRNLTESSALHKGVLRAHHLTNGDVVLCALTERSAEDPEGDRFRGQLWVLQQPLGTLAPVGLGESCWEGIAVSKNPASTRIAWNQSTIDFTKPDVPIQALFGKSKILTGRIVYRNGRPEIAGRTVALDKRDVSLDTPAVEAQDFRALPDADTDPDDELIFSAYFHKGGQAMRVNLDTGAVTDLAPKSILYEEAEGIDPSGRYLMVERDLAITLFPGMVDIWRLPLDGSGKFERMTTFNYYKNFGANNPVISPDGMQMAFGLKVEGAEGEGDGIFLMDLSS</sequence>
<feature type="chain" id="PRO_5028844377" description="WD40-like Beta Propeller Repeat" evidence="1">
    <location>
        <begin position="30"/>
        <end position="390"/>
    </location>
</feature>
<keyword evidence="1" id="KW-0732">Signal</keyword>
<keyword evidence="3" id="KW-1185">Reference proteome</keyword>
<comment type="caution">
    <text evidence="2">The sequence shown here is derived from an EMBL/GenBank/DDBJ whole genome shotgun (WGS) entry which is preliminary data.</text>
</comment>
<dbReference type="Gene3D" id="2.120.10.30">
    <property type="entry name" value="TolB, C-terminal domain"/>
    <property type="match status" value="2"/>
</dbReference>
<dbReference type="Proteomes" id="UP000481360">
    <property type="component" value="Unassembled WGS sequence"/>
</dbReference>
<reference evidence="2 3" key="1">
    <citation type="submission" date="2020-03" db="EMBL/GenBank/DDBJ databases">
        <title>Isolation and identification of active actinomycetes.</title>
        <authorList>
            <person name="Sun X."/>
        </authorList>
    </citation>
    <scope>NUCLEOTIDE SEQUENCE [LARGE SCALE GENOMIC DNA]</scope>
    <source>
        <strain evidence="2 3">NEAU-D13</strain>
    </source>
</reference>
<dbReference type="InterPro" id="IPR011042">
    <property type="entry name" value="6-blade_b-propeller_TolB-like"/>
</dbReference>
<accession>A0A7C9VVT7</accession>
<name>A0A7C9VVT7_9PSEU</name>
<dbReference type="AlphaFoldDB" id="A0A7C9VVT7"/>
<gene>
    <name evidence="2" type="ORF">G7043_40690</name>
</gene>
<protein>
    <recommendedName>
        <fullName evidence="4">WD40-like Beta Propeller Repeat</fullName>
    </recommendedName>
</protein>
<feature type="signal peptide" evidence="1">
    <location>
        <begin position="1"/>
        <end position="29"/>
    </location>
</feature>
<evidence type="ECO:0000256" key="1">
    <source>
        <dbReference type="SAM" id="SignalP"/>
    </source>
</evidence>
<proteinExistence type="predicted"/>
<dbReference type="RefSeq" id="WP_166054047.1">
    <property type="nucleotide sequence ID" value="NZ_JAAMPJ010000015.1"/>
</dbReference>
<organism evidence="2 3">
    <name type="scientific">Lentzea alba</name>
    <dbReference type="NCBI Taxonomy" id="2714351"/>
    <lineage>
        <taxon>Bacteria</taxon>
        <taxon>Bacillati</taxon>
        <taxon>Actinomycetota</taxon>
        <taxon>Actinomycetes</taxon>
        <taxon>Pseudonocardiales</taxon>
        <taxon>Pseudonocardiaceae</taxon>
        <taxon>Lentzea</taxon>
    </lineage>
</organism>
<evidence type="ECO:0008006" key="4">
    <source>
        <dbReference type="Google" id="ProtNLM"/>
    </source>
</evidence>
<dbReference type="EMBL" id="JAAMPJ010000015">
    <property type="protein sequence ID" value="NGY65233.1"/>
    <property type="molecule type" value="Genomic_DNA"/>
</dbReference>